<sequence length="412" mass="42864">MDIYNARSVKLAESTKVRLYLPGLGSGTALQQDKPDGKSWTGDEDASIRYRKKLAEMEKLALASEPQPTDAVLVIEQQDKDYSTLYDDEDSEVESQEASSGMTYAAGVQLLPDSSKGSVHHGGQLCFTAAPQIDRDRVSPSSSVKSSDSAGRSPAACRDRIAGSASPTRTHRYPSLPPNQAPTVKVPIWEKQTLSSQAARAQGRAGNGVLLDHQQKQLSSSSGAPKIMKAVQGKTLVLGTDFLWESEDILLKDGRSVNNHSSSAAAVVETSGGSFSSFLNLQQQLLIGMKSPLMAATGGYPHNNHPPVASSSRQQHSSRYHKNPNRALSAHKSRPSGTASTAVSQHPAAGLIPRPVAPAAALSNAATASAGLIPRPVAPAAALSNAATASAGLSNAATASAGLSNAGQGSSN</sequence>
<feature type="region of interest" description="Disordered" evidence="1">
    <location>
        <begin position="25"/>
        <end position="44"/>
    </location>
</feature>
<dbReference type="AlphaFoldDB" id="A0A250XKH2"/>
<dbReference type="Proteomes" id="UP000232323">
    <property type="component" value="Unassembled WGS sequence"/>
</dbReference>
<organism evidence="2 3">
    <name type="scientific">Chlamydomonas eustigma</name>
    <dbReference type="NCBI Taxonomy" id="1157962"/>
    <lineage>
        <taxon>Eukaryota</taxon>
        <taxon>Viridiplantae</taxon>
        <taxon>Chlorophyta</taxon>
        <taxon>core chlorophytes</taxon>
        <taxon>Chlorophyceae</taxon>
        <taxon>CS clade</taxon>
        <taxon>Chlamydomonadales</taxon>
        <taxon>Chlamydomonadaceae</taxon>
        <taxon>Chlamydomonas</taxon>
    </lineage>
</organism>
<evidence type="ECO:0000313" key="3">
    <source>
        <dbReference type="Proteomes" id="UP000232323"/>
    </source>
</evidence>
<proteinExistence type="predicted"/>
<protein>
    <submittedName>
        <fullName evidence="2">Uncharacterized protein</fullName>
    </submittedName>
</protein>
<feature type="compositionally biased region" description="Low complexity" evidence="1">
    <location>
        <begin position="139"/>
        <end position="153"/>
    </location>
</feature>
<name>A0A250XKH2_9CHLO</name>
<accession>A0A250XKH2</accession>
<dbReference type="OrthoDB" id="553211at2759"/>
<feature type="compositionally biased region" description="Polar residues" evidence="1">
    <location>
        <begin position="335"/>
        <end position="344"/>
    </location>
</feature>
<feature type="compositionally biased region" description="Basic residues" evidence="1">
    <location>
        <begin position="316"/>
        <end position="334"/>
    </location>
</feature>
<evidence type="ECO:0000256" key="1">
    <source>
        <dbReference type="SAM" id="MobiDB-lite"/>
    </source>
</evidence>
<evidence type="ECO:0000313" key="2">
    <source>
        <dbReference type="EMBL" id="GAX83591.1"/>
    </source>
</evidence>
<keyword evidence="3" id="KW-1185">Reference proteome</keyword>
<dbReference type="EMBL" id="BEGY01000102">
    <property type="protein sequence ID" value="GAX83591.1"/>
    <property type="molecule type" value="Genomic_DNA"/>
</dbReference>
<feature type="region of interest" description="Disordered" evidence="1">
    <location>
        <begin position="297"/>
        <end position="347"/>
    </location>
</feature>
<feature type="region of interest" description="Disordered" evidence="1">
    <location>
        <begin position="131"/>
        <end position="183"/>
    </location>
</feature>
<reference evidence="2 3" key="1">
    <citation type="submission" date="2017-08" db="EMBL/GenBank/DDBJ databases">
        <title>Acidophilic green algal genome provides insights into adaptation to an acidic environment.</title>
        <authorList>
            <person name="Hirooka S."/>
            <person name="Hirose Y."/>
            <person name="Kanesaki Y."/>
            <person name="Higuchi S."/>
            <person name="Fujiwara T."/>
            <person name="Onuma R."/>
            <person name="Era A."/>
            <person name="Ohbayashi R."/>
            <person name="Uzuka A."/>
            <person name="Nozaki H."/>
            <person name="Yoshikawa H."/>
            <person name="Miyagishima S.Y."/>
        </authorList>
    </citation>
    <scope>NUCLEOTIDE SEQUENCE [LARGE SCALE GENOMIC DNA]</scope>
    <source>
        <strain evidence="2 3">NIES-2499</strain>
    </source>
</reference>
<gene>
    <name evidence="2" type="ORF">CEUSTIGMA_g11016.t1</name>
</gene>
<comment type="caution">
    <text evidence="2">The sequence shown here is derived from an EMBL/GenBank/DDBJ whole genome shotgun (WGS) entry which is preliminary data.</text>
</comment>